<keyword evidence="2" id="KW-0808">Transferase</keyword>
<keyword evidence="5" id="KW-1185">Reference proteome</keyword>
<dbReference type="RefSeq" id="WP_236030963.1">
    <property type="nucleotide sequence ID" value="NZ_BNJF01000001.1"/>
</dbReference>
<evidence type="ECO:0000259" key="3">
    <source>
        <dbReference type="Pfam" id="PF10017"/>
    </source>
</evidence>
<proteinExistence type="predicted"/>
<reference evidence="4" key="1">
    <citation type="submission" date="2020-10" db="EMBL/GenBank/DDBJ databases">
        <title>Taxonomic study of unclassified bacteria belonging to the class Ktedonobacteria.</title>
        <authorList>
            <person name="Yabe S."/>
            <person name="Wang C.M."/>
            <person name="Zheng Y."/>
            <person name="Sakai Y."/>
            <person name="Cavaletti L."/>
            <person name="Monciardini P."/>
            <person name="Donadio S."/>
        </authorList>
    </citation>
    <scope>NUCLEOTIDE SEQUENCE</scope>
    <source>
        <strain evidence="4">SOSP1-1</strain>
    </source>
</reference>
<dbReference type="InterPro" id="IPR035094">
    <property type="entry name" value="EgtD"/>
</dbReference>
<protein>
    <submittedName>
        <fullName evidence="4">Dimethylhistidine N-methyltransferase</fullName>
    </submittedName>
</protein>
<dbReference type="SUPFAM" id="SSF53335">
    <property type="entry name" value="S-adenosyl-L-methionine-dependent methyltransferases"/>
    <property type="match status" value="1"/>
</dbReference>
<dbReference type="NCBIfam" id="TIGR03438">
    <property type="entry name" value="egtD_ergothio"/>
    <property type="match status" value="1"/>
</dbReference>
<dbReference type="GO" id="GO:0008168">
    <property type="term" value="F:methyltransferase activity"/>
    <property type="evidence" value="ECO:0007669"/>
    <property type="project" value="UniProtKB-KW"/>
</dbReference>
<accession>A0A8J3HR63</accession>
<dbReference type="InterPro" id="IPR019257">
    <property type="entry name" value="MeTrfase_dom"/>
</dbReference>
<dbReference type="PIRSF" id="PIRSF018005">
    <property type="entry name" value="UCP018005"/>
    <property type="match status" value="1"/>
</dbReference>
<evidence type="ECO:0000256" key="1">
    <source>
        <dbReference type="ARBA" id="ARBA00022603"/>
    </source>
</evidence>
<dbReference type="InterPro" id="IPR029063">
    <property type="entry name" value="SAM-dependent_MTases_sf"/>
</dbReference>
<name>A0A8J3HR63_9CHLR</name>
<dbReference type="AlphaFoldDB" id="A0A8J3HR63"/>
<evidence type="ECO:0000256" key="2">
    <source>
        <dbReference type="ARBA" id="ARBA00022679"/>
    </source>
</evidence>
<dbReference type="Pfam" id="PF10017">
    <property type="entry name" value="Methyltransf_33"/>
    <property type="match status" value="1"/>
</dbReference>
<dbReference type="GO" id="GO:0032259">
    <property type="term" value="P:methylation"/>
    <property type="evidence" value="ECO:0007669"/>
    <property type="project" value="UniProtKB-KW"/>
</dbReference>
<keyword evidence="1" id="KW-0489">Methyltransferase</keyword>
<dbReference type="Gene3D" id="3.40.50.150">
    <property type="entry name" value="Vaccinia Virus protein VP39"/>
    <property type="match status" value="1"/>
</dbReference>
<dbReference type="InterPro" id="IPR017804">
    <property type="entry name" value="MeTrfase_EgtD-like"/>
</dbReference>
<comment type="caution">
    <text evidence="4">The sequence shown here is derived from an EMBL/GenBank/DDBJ whole genome shotgun (WGS) entry which is preliminary data.</text>
</comment>
<gene>
    <name evidence="4" type="ORF">KSX_04950</name>
</gene>
<dbReference type="InterPro" id="IPR051128">
    <property type="entry name" value="EgtD_Methyltrsf_superfamily"/>
</dbReference>
<dbReference type="EMBL" id="BNJF01000001">
    <property type="protein sequence ID" value="GHO42332.1"/>
    <property type="molecule type" value="Genomic_DNA"/>
</dbReference>
<dbReference type="PANTHER" id="PTHR43397">
    <property type="entry name" value="ERGOTHIONEINE BIOSYNTHESIS PROTEIN 1"/>
    <property type="match status" value="1"/>
</dbReference>
<dbReference type="PANTHER" id="PTHR43397:SF1">
    <property type="entry name" value="ERGOTHIONEINE BIOSYNTHESIS PROTEIN 1"/>
    <property type="match status" value="1"/>
</dbReference>
<evidence type="ECO:0000313" key="5">
    <source>
        <dbReference type="Proteomes" id="UP000612362"/>
    </source>
</evidence>
<sequence>MRQHLELYDFQPSCVTLRQEVIQGLQKPQKELPSKYLYDEVGSKLFSQICELEAYYPTRTELQIMDENMEEIAALLGTDCLLIEYGSGSSLKTRRLLNALNRPTAYVPIDISKEYLMDAALELALAYPDLEVLPVCADYTGDFPIPVSSLQVRQRVGYFPGSTIGNFDPDAARDFLWQIARTCAGGGLLIGVDLKKDFNMLHLAYNDPEGITARFNLNLLTRLNQELATDFQLDQFGHYACYNPGASRIEMHLVSLCEQTVHLEEWAFPFRRGESIWTESSYKYTLDEFASLAVSAGFCVERVWTDPYQLFSIQYLSAPAL</sequence>
<feature type="domain" description="Histidine-specific methyltransferase SAM-dependent" evidence="3">
    <location>
        <begin position="17"/>
        <end position="316"/>
    </location>
</feature>
<dbReference type="Proteomes" id="UP000612362">
    <property type="component" value="Unassembled WGS sequence"/>
</dbReference>
<evidence type="ECO:0000313" key="4">
    <source>
        <dbReference type="EMBL" id="GHO42332.1"/>
    </source>
</evidence>
<organism evidence="4 5">
    <name type="scientific">Ktedonospora formicarum</name>
    <dbReference type="NCBI Taxonomy" id="2778364"/>
    <lineage>
        <taxon>Bacteria</taxon>
        <taxon>Bacillati</taxon>
        <taxon>Chloroflexota</taxon>
        <taxon>Ktedonobacteria</taxon>
        <taxon>Ktedonobacterales</taxon>
        <taxon>Ktedonobacteraceae</taxon>
        <taxon>Ktedonospora</taxon>
    </lineage>
</organism>